<protein>
    <recommendedName>
        <fullName evidence="4">F-box domain-containing protein</fullName>
    </recommendedName>
</protein>
<accession>F9XGR2</accession>
<gene>
    <name evidence="2" type="ORF">MYCGRDRAFT_94684</name>
</gene>
<proteinExistence type="predicted"/>
<evidence type="ECO:0000313" key="3">
    <source>
        <dbReference type="Proteomes" id="UP000008062"/>
    </source>
</evidence>
<evidence type="ECO:0000313" key="2">
    <source>
        <dbReference type="EMBL" id="EGP85992.1"/>
    </source>
</evidence>
<feature type="region of interest" description="Disordered" evidence="1">
    <location>
        <begin position="1"/>
        <end position="31"/>
    </location>
</feature>
<dbReference type="InParanoid" id="F9XGR2"/>
<dbReference type="KEGG" id="ztr:MYCGRDRAFT_94684"/>
<dbReference type="eggNOG" id="ENOG502RP8A">
    <property type="taxonomic scope" value="Eukaryota"/>
</dbReference>
<dbReference type="AlphaFoldDB" id="F9XGR2"/>
<dbReference type="Proteomes" id="UP000008062">
    <property type="component" value="Chromosome 7"/>
</dbReference>
<keyword evidence="3" id="KW-1185">Reference proteome</keyword>
<dbReference type="GeneID" id="13397570"/>
<organism evidence="2 3">
    <name type="scientific">Zymoseptoria tritici (strain CBS 115943 / IPO323)</name>
    <name type="common">Speckled leaf blotch fungus</name>
    <name type="synonym">Septoria tritici</name>
    <dbReference type="NCBI Taxonomy" id="336722"/>
    <lineage>
        <taxon>Eukaryota</taxon>
        <taxon>Fungi</taxon>
        <taxon>Dikarya</taxon>
        <taxon>Ascomycota</taxon>
        <taxon>Pezizomycotina</taxon>
        <taxon>Dothideomycetes</taxon>
        <taxon>Dothideomycetidae</taxon>
        <taxon>Mycosphaerellales</taxon>
        <taxon>Mycosphaerellaceae</taxon>
        <taxon>Zymoseptoria</taxon>
    </lineage>
</organism>
<evidence type="ECO:0000256" key="1">
    <source>
        <dbReference type="SAM" id="MobiDB-lite"/>
    </source>
</evidence>
<dbReference type="EMBL" id="CM001202">
    <property type="protein sequence ID" value="EGP85992.1"/>
    <property type="molecule type" value="Genomic_DNA"/>
</dbReference>
<feature type="compositionally biased region" description="Polar residues" evidence="1">
    <location>
        <begin position="22"/>
        <end position="31"/>
    </location>
</feature>
<dbReference type="VEuPathDB" id="FungiDB:ZTRI_7.614"/>
<name>F9XGR2_ZYMTI</name>
<dbReference type="RefSeq" id="XP_003851016.1">
    <property type="nucleotide sequence ID" value="XM_003850968.1"/>
</dbReference>
<evidence type="ECO:0008006" key="4">
    <source>
        <dbReference type="Google" id="ProtNLM"/>
    </source>
</evidence>
<reference evidence="2 3" key="1">
    <citation type="journal article" date="2011" name="PLoS Genet.">
        <title>Finished genome of the fungal wheat pathogen Mycosphaerella graminicola reveals dispensome structure, chromosome plasticity, and stealth pathogenesis.</title>
        <authorList>
            <person name="Goodwin S.B."/>
            <person name="Ben M'barek S."/>
            <person name="Dhillon B."/>
            <person name="Wittenberg A.H.J."/>
            <person name="Crane C.F."/>
            <person name="Hane J.K."/>
            <person name="Foster A.J."/>
            <person name="Van der Lee T.A.J."/>
            <person name="Grimwood J."/>
            <person name="Aerts A."/>
            <person name="Antoniw J."/>
            <person name="Bailey A."/>
            <person name="Bluhm B."/>
            <person name="Bowler J."/>
            <person name="Bristow J."/>
            <person name="van der Burgt A."/>
            <person name="Canto-Canche B."/>
            <person name="Churchill A.C.L."/>
            <person name="Conde-Ferraez L."/>
            <person name="Cools H.J."/>
            <person name="Coutinho P.M."/>
            <person name="Csukai M."/>
            <person name="Dehal P."/>
            <person name="De Wit P."/>
            <person name="Donzelli B."/>
            <person name="van de Geest H.C."/>
            <person name="van Ham R.C.H.J."/>
            <person name="Hammond-Kosack K.E."/>
            <person name="Henrissat B."/>
            <person name="Kilian A."/>
            <person name="Kobayashi A.K."/>
            <person name="Koopmann E."/>
            <person name="Kourmpetis Y."/>
            <person name="Kuzniar A."/>
            <person name="Lindquist E."/>
            <person name="Lombard V."/>
            <person name="Maliepaard C."/>
            <person name="Martins N."/>
            <person name="Mehrabi R."/>
            <person name="Nap J.P.H."/>
            <person name="Ponomarenko A."/>
            <person name="Rudd J.J."/>
            <person name="Salamov A."/>
            <person name="Schmutz J."/>
            <person name="Schouten H.J."/>
            <person name="Shapiro H."/>
            <person name="Stergiopoulos I."/>
            <person name="Torriani S.F.F."/>
            <person name="Tu H."/>
            <person name="de Vries R.P."/>
            <person name="Waalwijk C."/>
            <person name="Ware S.B."/>
            <person name="Wiebenga A."/>
            <person name="Zwiers L.-H."/>
            <person name="Oliver R.P."/>
            <person name="Grigoriev I.V."/>
            <person name="Kema G.H.J."/>
        </authorList>
    </citation>
    <scope>NUCLEOTIDE SEQUENCE [LARGE SCALE GENOMIC DNA]</scope>
    <source>
        <strain evidence="3">CBS 115943 / IPO323</strain>
    </source>
</reference>
<sequence length="409" mass="46250">MSSKIPSALETMRASLEEPQRTESALSSASKSVGNISHASKGVSKSTKKVFYKFKIKISRTTTDGVTEYTARVFQKRTKRVGKPKRKNDAPCHHRCLDKSKCKHKCCKVLGSACAQFFGCGDLIVHLLDFLPARELFDLRQLNSRLHNTIETTPAYLQAAFYNAGPVDPTFIASMKNHMLRPKSDEEQTDQDRLLNLTKGHIMYGAPSRAVHFNAFLFNDTSIHACEYRGVDANIRLHNFTPDGAPIWADLELKFDAMAGTVNEQSSCMDMFLTQPPVKEVLVRAPLKIVYHYGHKSSWQPHSGPMLLATTGEGLRYRDLYQHLNRFNNMEGVDWVEAMPGLGGVPLCPPIKGPGLMQIPRCELIDSPREVVPWVEPEIIMQHSATQRVRRERGDRRDDYWVRPKKAKK</sequence>
<dbReference type="OrthoDB" id="10469508at2759"/>
<dbReference type="HOGENOM" id="CLU_673019_0_0_1"/>